<proteinExistence type="predicted"/>
<name>A0A2T5YG15_9BACT</name>
<evidence type="ECO:0000313" key="1">
    <source>
        <dbReference type="EMBL" id="PTX18238.1"/>
    </source>
</evidence>
<organism evidence="1 2">
    <name type="scientific">Pontibacter mucosus</name>
    <dbReference type="NCBI Taxonomy" id="1649266"/>
    <lineage>
        <taxon>Bacteria</taxon>
        <taxon>Pseudomonadati</taxon>
        <taxon>Bacteroidota</taxon>
        <taxon>Cytophagia</taxon>
        <taxon>Cytophagales</taxon>
        <taxon>Hymenobacteraceae</taxon>
        <taxon>Pontibacter</taxon>
    </lineage>
</organism>
<accession>A0A2T5YG15</accession>
<evidence type="ECO:0000313" key="2">
    <source>
        <dbReference type="Proteomes" id="UP000244225"/>
    </source>
</evidence>
<gene>
    <name evidence="1" type="ORF">C8N40_10637</name>
</gene>
<keyword evidence="2" id="KW-1185">Reference proteome</keyword>
<protein>
    <submittedName>
        <fullName evidence="1">Uncharacterized protein</fullName>
    </submittedName>
</protein>
<dbReference type="Proteomes" id="UP000244225">
    <property type="component" value="Unassembled WGS sequence"/>
</dbReference>
<sequence length="46" mass="5183">MRFDVKAALQEVLEEVMGQAEAKYKECSGKRCRLLPVLLALFGNKV</sequence>
<dbReference type="EMBL" id="QBKI01000006">
    <property type="protein sequence ID" value="PTX18238.1"/>
    <property type="molecule type" value="Genomic_DNA"/>
</dbReference>
<comment type="caution">
    <text evidence="1">The sequence shown here is derived from an EMBL/GenBank/DDBJ whole genome shotgun (WGS) entry which is preliminary data.</text>
</comment>
<reference evidence="1 2" key="1">
    <citation type="submission" date="2018-04" db="EMBL/GenBank/DDBJ databases">
        <title>Genomic Encyclopedia of Archaeal and Bacterial Type Strains, Phase II (KMG-II): from individual species to whole genera.</title>
        <authorList>
            <person name="Goeker M."/>
        </authorList>
    </citation>
    <scope>NUCLEOTIDE SEQUENCE [LARGE SCALE GENOMIC DNA]</scope>
    <source>
        <strain evidence="1 2">DSM 100162</strain>
    </source>
</reference>
<dbReference type="AlphaFoldDB" id="A0A2T5YG15"/>